<name>A0A913XTP0_EXADI</name>
<sequence>MESTNWQTTLSTPKERFEYVFKNSLFCDVEFSVVDESGIKVTIPANKFMLATASPVFAAMFYGHLAEKTSTIDLPDCSKQSIYEMLRYVHCEEVRLTENNIIEVLYVAEKYMMPYLVEKCKEYIDKYLKPEHVFTVLPLIKEMRDDETEKRCWEIIDCETLAAVNSKSFLQLSSDTLCEILSRDQLTIKEVDLFLAVDRWVSRRIAEKELEGCGKTKRDVLGEDAIRLIRFPLMSHKEFAQFVLPTEVLTMKEVIEIAQVMSSVETATCMFSSKGRATRKQKTDIRFSSINAPGNGSWWYDGNRVDVLDFVVSQSVCLAGVELFGSKGSSYAIRLDLYDGSELISSVQSTSETQKENLNVQGIEYYGFDVYFDRPVRLSQECRYTAKATVKGPLSYFGSSGKSQIHHDDGLFIKFIDNTMNGHTSMNRGQFGRFIILKRF</sequence>
<evidence type="ECO:0000256" key="2">
    <source>
        <dbReference type="ARBA" id="ARBA00022490"/>
    </source>
</evidence>
<dbReference type="GO" id="GO:0022008">
    <property type="term" value="P:neurogenesis"/>
    <property type="evidence" value="ECO:0007669"/>
    <property type="project" value="TreeGrafter"/>
</dbReference>
<dbReference type="SUPFAM" id="SSF54695">
    <property type="entry name" value="POZ domain"/>
    <property type="match status" value="1"/>
</dbReference>
<dbReference type="KEGG" id="epa:110247512"/>
<dbReference type="InterPro" id="IPR038648">
    <property type="entry name" value="PHR_sf"/>
</dbReference>
<dbReference type="RefSeq" id="XP_020909606.1">
    <property type="nucleotide sequence ID" value="XM_021053947.2"/>
</dbReference>
<dbReference type="InterPro" id="IPR012983">
    <property type="entry name" value="PHR"/>
</dbReference>
<dbReference type="InterPro" id="IPR000210">
    <property type="entry name" value="BTB/POZ_dom"/>
</dbReference>
<evidence type="ECO:0000259" key="3">
    <source>
        <dbReference type="PROSITE" id="PS50097"/>
    </source>
</evidence>
<dbReference type="Pfam" id="PF00651">
    <property type="entry name" value="BTB"/>
    <property type="match status" value="1"/>
</dbReference>
<proteinExistence type="predicted"/>
<dbReference type="OMA" id="MWAVEDS"/>
<dbReference type="InterPro" id="IPR011705">
    <property type="entry name" value="BACK"/>
</dbReference>
<dbReference type="GO" id="GO:0005829">
    <property type="term" value="C:cytosol"/>
    <property type="evidence" value="ECO:0007669"/>
    <property type="project" value="TreeGrafter"/>
</dbReference>
<dbReference type="InterPro" id="IPR011333">
    <property type="entry name" value="SKP1/BTB/POZ_sf"/>
</dbReference>
<accession>A0A913XTP0</accession>
<dbReference type="Gene3D" id="2.60.120.820">
    <property type="entry name" value="PHR domain"/>
    <property type="match status" value="1"/>
</dbReference>
<dbReference type="EnsemblMetazoa" id="XM_021053947.2">
    <property type="protein sequence ID" value="XP_020909606.1"/>
    <property type="gene ID" value="LOC110247512"/>
</dbReference>
<dbReference type="OrthoDB" id="624345at2759"/>
<feature type="domain" description="BTB" evidence="3">
    <location>
        <begin position="27"/>
        <end position="98"/>
    </location>
</feature>
<dbReference type="SMART" id="SM00225">
    <property type="entry name" value="BTB"/>
    <property type="match status" value="1"/>
</dbReference>
<dbReference type="PANTHER" id="PTHR45774:SF3">
    <property type="entry name" value="BTB (POZ) DOMAIN-CONTAINING 2B-RELATED"/>
    <property type="match status" value="1"/>
</dbReference>
<protein>
    <recommendedName>
        <fullName evidence="3">BTB domain-containing protein</fullName>
    </recommendedName>
</protein>
<dbReference type="PANTHER" id="PTHR45774">
    <property type="entry name" value="BTB/POZ DOMAIN-CONTAINING"/>
    <property type="match status" value="1"/>
</dbReference>
<comment type="subcellular location">
    <subcellularLocation>
        <location evidence="1">Cytoplasm</location>
    </subcellularLocation>
</comment>
<dbReference type="Proteomes" id="UP000887567">
    <property type="component" value="Unplaced"/>
</dbReference>
<dbReference type="Gene3D" id="3.30.710.10">
    <property type="entry name" value="Potassium Channel Kv1.1, Chain A"/>
    <property type="match status" value="1"/>
</dbReference>
<dbReference type="PROSITE" id="PS50097">
    <property type="entry name" value="BTB"/>
    <property type="match status" value="1"/>
</dbReference>
<evidence type="ECO:0000256" key="1">
    <source>
        <dbReference type="ARBA" id="ARBA00004496"/>
    </source>
</evidence>
<keyword evidence="2" id="KW-0963">Cytoplasm</keyword>
<dbReference type="GeneID" id="110247512"/>
<evidence type="ECO:0000313" key="5">
    <source>
        <dbReference type="Proteomes" id="UP000887567"/>
    </source>
</evidence>
<dbReference type="Pfam" id="PF08005">
    <property type="entry name" value="PHR"/>
    <property type="match status" value="1"/>
</dbReference>
<evidence type="ECO:0000313" key="4">
    <source>
        <dbReference type="EnsemblMetazoa" id="XP_020909606.1"/>
    </source>
</evidence>
<dbReference type="SMART" id="SM00875">
    <property type="entry name" value="BACK"/>
    <property type="match status" value="1"/>
</dbReference>
<dbReference type="AlphaFoldDB" id="A0A913XTP0"/>
<keyword evidence="5" id="KW-1185">Reference proteome</keyword>
<reference evidence="4" key="1">
    <citation type="submission" date="2022-11" db="UniProtKB">
        <authorList>
            <consortium name="EnsemblMetazoa"/>
        </authorList>
    </citation>
    <scope>IDENTIFICATION</scope>
</reference>
<dbReference type="Pfam" id="PF07707">
    <property type="entry name" value="BACK"/>
    <property type="match status" value="1"/>
</dbReference>
<dbReference type="Gene3D" id="1.25.40.420">
    <property type="match status" value="1"/>
</dbReference>
<organism evidence="4 5">
    <name type="scientific">Exaiptasia diaphana</name>
    <name type="common">Tropical sea anemone</name>
    <name type="synonym">Aiptasia pulchella</name>
    <dbReference type="NCBI Taxonomy" id="2652724"/>
    <lineage>
        <taxon>Eukaryota</taxon>
        <taxon>Metazoa</taxon>
        <taxon>Cnidaria</taxon>
        <taxon>Anthozoa</taxon>
        <taxon>Hexacorallia</taxon>
        <taxon>Actiniaria</taxon>
        <taxon>Aiptasiidae</taxon>
        <taxon>Exaiptasia</taxon>
    </lineage>
</organism>